<dbReference type="PANTHER" id="PTHR47385:SF5">
    <property type="entry name" value="TRANSGELIN"/>
    <property type="match status" value="1"/>
</dbReference>
<dbReference type="InterPro" id="IPR036872">
    <property type="entry name" value="CH_dom_sf"/>
</dbReference>
<dbReference type="RefSeq" id="XP_064477344.1">
    <property type="nucleotide sequence ID" value="XM_064621274.1"/>
</dbReference>
<dbReference type="SUPFAM" id="SSF47576">
    <property type="entry name" value="Calponin-homology domain, CH-domain"/>
    <property type="match status" value="1"/>
</dbReference>
<organism evidence="5">
    <name type="scientific">Ornithodoros turicata</name>
    <dbReference type="NCBI Taxonomy" id="34597"/>
    <lineage>
        <taxon>Eukaryota</taxon>
        <taxon>Metazoa</taxon>
        <taxon>Ecdysozoa</taxon>
        <taxon>Arthropoda</taxon>
        <taxon>Chelicerata</taxon>
        <taxon>Arachnida</taxon>
        <taxon>Acari</taxon>
        <taxon>Parasitiformes</taxon>
        <taxon>Ixodida</taxon>
        <taxon>Ixodoidea</taxon>
        <taxon>Argasidae</taxon>
        <taxon>Ornithodorinae</taxon>
        <taxon>Ornithodoros</taxon>
    </lineage>
</organism>
<evidence type="ECO:0000256" key="3">
    <source>
        <dbReference type="SAM" id="MobiDB-lite"/>
    </source>
</evidence>
<dbReference type="EMBL" id="GGLE01004539">
    <property type="protein sequence ID" value="MBY08665.1"/>
    <property type="molecule type" value="Transcribed_RNA"/>
</dbReference>
<accession>A0A2R5LGX0</accession>
<sequence length="202" mass="22443">MAAYQGPAYGLSRECFLKAQAKFDMNRAIEALEWIKAVTKMPLEPQNPAKGYQDQLDFADVLKDGITLCTLINILQPGSVTKINTMQAPFKQRENLEVFLRACEKYGLKSHDLFQVNDLYERKNLYMVVNCMFALGGLAQKKGFDGPTIGVKVADENKRLFPKEKLEMGKTIIGLQSGTNKGASQAGMTPYGASRQILPDGR</sequence>
<dbReference type="InterPro" id="IPR003096">
    <property type="entry name" value="SM22_calponin"/>
</dbReference>
<dbReference type="PRINTS" id="PR00888">
    <property type="entry name" value="SM22CALPONIN"/>
</dbReference>
<dbReference type="InterPro" id="IPR000557">
    <property type="entry name" value="Calponin_repeat"/>
</dbReference>
<feature type="region of interest" description="Disordered" evidence="3">
    <location>
        <begin position="179"/>
        <end position="202"/>
    </location>
</feature>
<dbReference type="InterPro" id="IPR050606">
    <property type="entry name" value="Calponin-like"/>
</dbReference>
<reference evidence="5" key="1">
    <citation type="submission" date="2018-03" db="EMBL/GenBank/DDBJ databases">
        <title>The relapsing fever spirochete Borrelia turicatae persists in the highly oxidative environment of its soft-bodied tick vector.</title>
        <authorList>
            <person name="Bourret T.J."/>
            <person name="Boyle W.K."/>
            <person name="Valenzuela J.G."/>
            <person name="Oliveira F."/>
            <person name="Lopez J.E."/>
        </authorList>
    </citation>
    <scope>NUCLEOTIDE SEQUENCE</scope>
    <source>
        <strain evidence="5">Kansas strain/isolate</strain>
        <tissue evidence="5">Salivary glands</tissue>
    </source>
</reference>
<evidence type="ECO:0000256" key="2">
    <source>
        <dbReference type="RuleBase" id="RU361224"/>
    </source>
</evidence>
<dbReference type="CDD" id="cd21207">
    <property type="entry name" value="CH_dMP20-like"/>
    <property type="match status" value="1"/>
</dbReference>
<dbReference type="PROSITE" id="PS01052">
    <property type="entry name" value="CALPONIN_1"/>
    <property type="match status" value="1"/>
</dbReference>
<dbReference type="InterPro" id="IPR001715">
    <property type="entry name" value="CH_dom"/>
</dbReference>
<dbReference type="PROSITE" id="PS50021">
    <property type="entry name" value="CH"/>
    <property type="match status" value="1"/>
</dbReference>
<name>A0A2R5LGX0_9ACAR</name>
<dbReference type="PANTHER" id="PTHR47385">
    <property type="entry name" value="CALPONIN"/>
    <property type="match status" value="1"/>
</dbReference>
<dbReference type="SMART" id="SM00033">
    <property type="entry name" value="CH"/>
    <property type="match status" value="1"/>
</dbReference>
<evidence type="ECO:0000256" key="1">
    <source>
        <dbReference type="ARBA" id="ARBA00009631"/>
    </source>
</evidence>
<dbReference type="PROSITE" id="PS51122">
    <property type="entry name" value="CALPONIN_2"/>
    <property type="match status" value="1"/>
</dbReference>
<evidence type="ECO:0000313" key="5">
    <source>
        <dbReference type="EMBL" id="MBY08665.1"/>
    </source>
</evidence>
<evidence type="ECO:0000259" key="4">
    <source>
        <dbReference type="PROSITE" id="PS50021"/>
    </source>
</evidence>
<comment type="similarity">
    <text evidence="1 2">Belongs to the calponin family.</text>
</comment>
<dbReference type="GO" id="GO:0015629">
    <property type="term" value="C:actin cytoskeleton"/>
    <property type="evidence" value="ECO:0007669"/>
    <property type="project" value="TreeGrafter"/>
</dbReference>
<proteinExistence type="inferred from homology"/>
<dbReference type="GO" id="GO:0007015">
    <property type="term" value="P:actin filament organization"/>
    <property type="evidence" value="ECO:0007669"/>
    <property type="project" value="TreeGrafter"/>
</dbReference>
<feature type="domain" description="Calponin-homology (CH)" evidence="4">
    <location>
        <begin position="25"/>
        <end position="140"/>
    </location>
</feature>
<dbReference type="Pfam" id="PF00402">
    <property type="entry name" value="Calponin"/>
    <property type="match status" value="1"/>
</dbReference>
<dbReference type="KEGG" id="oti:135391153"/>
<dbReference type="AlphaFoldDB" id="A0A2R5LGX0"/>
<dbReference type="Pfam" id="PF00307">
    <property type="entry name" value="CH"/>
    <property type="match status" value="1"/>
</dbReference>
<dbReference type="GO" id="GO:0051015">
    <property type="term" value="F:actin filament binding"/>
    <property type="evidence" value="ECO:0007669"/>
    <property type="project" value="TreeGrafter"/>
</dbReference>
<dbReference type="Gene3D" id="1.10.418.10">
    <property type="entry name" value="Calponin-like domain"/>
    <property type="match status" value="1"/>
</dbReference>
<protein>
    <recommendedName>
        <fullName evidence="2">Transgelin</fullName>
    </recommendedName>
</protein>
<dbReference type="GeneID" id="135391153"/>